<sequence>MKDTKGRPNRNKKRNTAYCSPGSHNPLASHDESSCWNLHPELRPNQKGPSTQLVEVDSDEGSTATLLWTEPESRAIVLDTGASRHMINDEKLIKTTHACNLKISTGGHHNFLQSTAVGYCRQQPC</sequence>
<feature type="region of interest" description="Disordered" evidence="1">
    <location>
        <begin position="1"/>
        <end position="37"/>
    </location>
</feature>
<gene>
    <name evidence="2" type="ORF">VP01_58g9</name>
</gene>
<comment type="caution">
    <text evidence="2">The sequence shown here is derived from an EMBL/GenBank/DDBJ whole genome shotgun (WGS) entry which is preliminary data.</text>
</comment>
<evidence type="ECO:0000313" key="2">
    <source>
        <dbReference type="EMBL" id="KNZ48116.1"/>
    </source>
</evidence>
<name>A0A0L6UHU2_9BASI</name>
<proteinExistence type="predicted"/>
<evidence type="ECO:0000256" key="1">
    <source>
        <dbReference type="SAM" id="MobiDB-lite"/>
    </source>
</evidence>
<evidence type="ECO:0000313" key="3">
    <source>
        <dbReference type="Proteomes" id="UP000037035"/>
    </source>
</evidence>
<accession>A0A0L6UHU2</accession>
<dbReference type="VEuPathDB" id="FungiDB:VP01_58g9"/>
<protein>
    <submittedName>
        <fullName evidence="2">Uncharacterized protein</fullName>
    </submittedName>
</protein>
<reference evidence="2 3" key="1">
    <citation type="submission" date="2015-08" db="EMBL/GenBank/DDBJ databases">
        <title>Next Generation Sequencing and Analysis of the Genome of Puccinia sorghi L Schw, the Causal Agent of Maize Common Rust.</title>
        <authorList>
            <person name="Rochi L."/>
            <person name="Burguener G."/>
            <person name="Darino M."/>
            <person name="Turjanski A."/>
            <person name="Kreff E."/>
            <person name="Dieguez M.J."/>
            <person name="Sacco F."/>
        </authorList>
    </citation>
    <scope>NUCLEOTIDE SEQUENCE [LARGE SCALE GENOMIC DNA]</scope>
    <source>
        <strain evidence="2 3">RO10H11247</strain>
    </source>
</reference>
<dbReference type="AlphaFoldDB" id="A0A0L6UHU2"/>
<dbReference type="EMBL" id="LAVV01011163">
    <property type="protein sequence ID" value="KNZ48116.1"/>
    <property type="molecule type" value="Genomic_DNA"/>
</dbReference>
<dbReference type="OrthoDB" id="1728030at2759"/>
<dbReference type="Proteomes" id="UP000037035">
    <property type="component" value="Unassembled WGS sequence"/>
</dbReference>
<organism evidence="2 3">
    <name type="scientific">Puccinia sorghi</name>
    <dbReference type="NCBI Taxonomy" id="27349"/>
    <lineage>
        <taxon>Eukaryota</taxon>
        <taxon>Fungi</taxon>
        <taxon>Dikarya</taxon>
        <taxon>Basidiomycota</taxon>
        <taxon>Pucciniomycotina</taxon>
        <taxon>Pucciniomycetes</taxon>
        <taxon>Pucciniales</taxon>
        <taxon>Pucciniaceae</taxon>
        <taxon>Puccinia</taxon>
    </lineage>
</organism>
<keyword evidence="3" id="KW-1185">Reference proteome</keyword>